<gene>
    <name evidence="1" type="primary">Contig18459.g19597</name>
    <name evidence="1" type="ORF">STYLEM_3236</name>
</gene>
<protein>
    <submittedName>
        <fullName evidence="1">Uncharacterized protein</fullName>
    </submittedName>
</protein>
<keyword evidence="2" id="KW-1185">Reference proteome</keyword>
<accession>A0A077ZYG7</accession>
<evidence type="ECO:0000313" key="2">
    <source>
        <dbReference type="Proteomes" id="UP000039865"/>
    </source>
</evidence>
<dbReference type="Proteomes" id="UP000039865">
    <property type="component" value="Unassembled WGS sequence"/>
</dbReference>
<dbReference type="EMBL" id="CCKQ01003134">
    <property type="protein sequence ID" value="CDW74242.1"/>
    <property type="molecule type" value="Genomic_DNA"/>
</dbReference>
<dbReference type="InParanoid" id="A0A077ZYG7"/>
<organism evidence="1 2">
    <name type="scientific">Stylonychia lemnae</name>
    <name type="common">Ciliate</name>
    <dbReference type="NCBI Taxonomy" id="5949"/>
    <lineage>
        <taxon>Eukaryota</taxon>
        <taxon>Sar</taxon>
        <taxon>Alveolata</taxon>
        <taxon>Ciliophora</taxon>
        <taxon>Intramacronucleata</taxon>
        <taxon>Spirotrichea</taxon>
        <taxon>Stichotrichia</taxon>
        <taxon>Sporadotrichida</taxon>
        <taxon>Oxytrichidae</taxon>
        <taxon>Stylonychinae</taxon>
        <taxon>Stylonychia</taxon>
    </lineage>
</organism>
<proteinExistence type="predicted"/>
<name>A0A077ZYG7_STYLE</name>
<dbReference type="AlphaFoldDB" id="A0A077ZYG7"/>
<evidence type="ECO:0000313" key="1">
    <source>
        <dbReference type="EMBL" id="CDW74242.1"/>
    </source>
</evidence>
<reference evidence="1 2" key="1">
    <citation type="submission" date="2014-06" db="EMBL/GenBank/DDBJ databases">
        <authorList>
            <person name="Swart Estienne"/>
        </authorList>
    </citation>
    <scope>NUCLEOTIDE SEQUENCE [LARGE SCALE GENOMIC DNA]</scope>
    <source>
        <strain evidence="1 2">130c</strain>
    </source>
</reference>
<sequence>MKNFQDANKIENDFLTKFFRKNSNFFKDLQEKFKDLITEVNPYDTILRMEILNRLIYCLIQVRNKEEASKYLEDYEKLVLAYQQNQGYYCHQNYHCFKRWQFLVKYYDYFYPNKYQNGMIHNHSQQMIEERKKIQEKKIQEDIISELKKYEKENMDSYSYRYLQYLMKFLSRQLKHNPDQGIQVLKYVLQWRNKMGKYFRKINDVHLTYSANFIQTLKLMNLLNVEKVKIDKYIRKIQTIMHGRVPKIYIGSFEYIKQFLIQSPKKCLTDKENKDCLKLKESTSKQKFFNKLQQQLNLIIENPEYSQLLFYEEEQQFDNDLYLKNYENPEDFREAILKIKGEIFRNNIQKRQKCTYFDLKCQFVDETFLNDEVRFSKFKQDKENKSIFSN</sequence>